<comment type="caution">
    <text evidence="8">The sequence shown here is derived from an EMBL/GenBank/DDBJ whole genome shotgun (WGS) entry which is preliminary data.</text>
</comment>
<reference evidence="8 9" key="1">
    <citation type="submission" date="2019-09" db="EMBL/GenBank/DDBJ databases">
        <authorList>
            <person name="Silva M."/>
            <person name="Pereira G."/>
            <person name="Lopes-Da-Costa L."/>
            <person name="Silva E."/>
        </authorList>
    </citation>
    <scope>NUCLEOTIDE SEQUENCE [LARGE SCALE GENOMIC DNA]</scope>
    <source>
        <strain evidence="8 9">FMV-PI01</strain>
    </source>
</reference>
<name>A0A6L5WK48_9BACT</name>
<dbReference type="SUPFAM" id="SSF51161">
    <property type="entry name" value="Trimeric LpxA-like enzymes"/>
    <property type="match status" value="1"/>
</dbReference>
<keyword evidence="2" id="KW-0028">Amino-acid biosynthesis</keyword>
<dbReference type="InterPro" id="IPR001451">
    <property type="entry name" value="Hexapep"/>
</dbReference>
<gene>
    <name evidence="8" type="ORF">F1B92_02740</name>
</gene>
<dbReference type="Pfam" id="PF14790">
    <property type="entry name" value="THDPS_N"/>
    <property type="match status" value="1"/>
</dbReference>
<evidence type="ECO:0000256" key="3">
    <source>
        <dbReference type="ARBA" id="ARBA00022679"/>
    </source>
</evidence>
<sequence length="394" mass="43697">MNMIENMDKFNEFVSDIKTKNFYKEPLAWAFGRLNKGIMEPDKILSVDYAVVNFKENFSSAAVILWALNECGVNLDLTKSEFVATLDKKVVSKILEIFEFLKDEAKGQKHRNLQNLLTIKELLDENNFCVTFLFSDDRSQSVESVYLKLYLLSLQKVAIRSINLDGAFGLLPNVAWNEFGQPIELSWLRENEILLKMSGKYPNIISVDKFPRFLQHIIPQDSVRILDSSKVRMGAQLANGTTIMPGASYVNFNSGTTGKVMVEGRISSSVIVGDGSDIGGGASILGVLSGTNGNPISIGKRTLLGANSVTGIPLGDDCIVDGGIAILEGTKIFIDEKNRVLLQKSNPDFKFDREIYKAKDLSFLNGLHFRQDSQTGQITASLSIRAIKLNENLH</sequence>
<accession>A0A6L5WK48</accession>
<proteinExistence type="inferred from homology"/>
<dbReference type="EMBL" id="VWSJ01000007">
    <property type="protein sequence ID" value="MSN96121.1"/>
    <property type="molecule type" value="Genomic_DNA"/>
</dbReference>
<evidence type="ECO:0000313" key="8">
    <source>
        <dbReference type="EMBL" id="MSN96121.1"/>
    </source>
</evidence>
<dbReference type="Pfam" id="PF14789">
    <property type="entry name" value="THDPS_M"/>
    <property type="match status" value="1"/>
</dbReference>
<dbReference type="GO" id="GO:0008666">
    <property type="term" value="F:2,3,4,5-tetrahydropyridine-2,6-dicarboxylate N-succinyltransferase activity"/>
    <property type="evidence" value="ECO:0007669"/>
    <property type="project" value="InterPro"/>
</dbReference>
<evidence type="ECO:0000256" key="6">
    <source>
        <dbReference type="ARBA" id="ARBA00023315"/>
    </source>
</evidence>
<keyword evidence="4" id="KW-0220">Diaminopimelate biosynthesis</keyword>
<dbReference type="InterPro" id="IPR032784">
    <property type="entry name" value="THDPS_M"/>
</dbReference>
<reference evidence="8 9" key="2">
    <citation type="submission" date="2020-03" db="EMBL/GenBank/DDBJ databases">
        <title>Campylobacter portucalensis sp. nov., a new species of Campylobacter isolated from the reproductive tract of bulls.</title>
        <authorList>
            <person name="Silva M.F."/>
            <person name="Pereira G."/>
            <person name="Carneiro C."/>
            <person name="Hemphill A."/>
            <person name="Mateus L."/>
            <person name="Lopes-Da-Costa L."/>
            <person name="Silva E."/>
        </authorList>
    </citation>
    <scope>NUCLEOTIDE SEQUENCE [LARGE SCALE GENOMIC DNA]</scope>
    <source>
        <strain evidence="8 9">FMV-PI01</strain>
    </source>
</reference>
<dbReference type="GO" id="GO:0019877">
    <property type="term" value="P:diaminopimelate biosynthetic process"/>
    <property type="evidence" value="ECO:0007669"/>
    <property type="project" value="UniProtKB-KW"/>
</dbReference>
<organism evidence="8 9">
    <name type="scientific">Campylobacter portucalensis</name>
    <dbReference type="NCBI Taxonomy" id="2608384"/>
    <lineage>
        <taxon>Bacteria</taxon>
        <taxon>Pseudomonadati</taxon>
        <taxon>Campylobacterota</taxon>
        <taxon>Epsilonproteobacteria</taxon>
        <taxon>Campylobacterales</taxon>
        <taxon>Campylobacteraceae</taxon>
        <taxon>Campylobacter</taxon>
    </lineage>
</organism>
<dbReference type="AlphaFoldDB" id="A0A6L5WK48"/>
<keyword evidence="1" id="KW-0963">Cytoplasm</keyword>
<keyword evidence="9" id="KW-1185">Reference proteome</keyword>
<dbReference type="InterPro" id="IPR011004">
    <property type="entry name" value="Trimer_LpxA-like_sf"/>
</dbReference>
<keyword evidence="3 8" id="KW-0808">Transferase</keyword>
<evidence type="ECO:0000256" key="5">
    <source>
        <dbReference type="ARBA" id="ARBA00023154"/>
    </source>
</evidence>
<dbReference type="CDD" id="cd04649">
    <property type="entry name" value="LbH_THP_succinylT_putative"/>
    <property type="match status" value="1"/>
</dbReference>
<dbReference type="InterPro" id="IPR038361">
    <property type="entry name" value="THDPS_M_sf"/>
</dbReference>
<evidence type="ECO:0000313" key="9">
    <source>
        <dbReference type="Proteomes" id="UP000476338"/>
    </source>
</evidence>
<dbReference type="Pfam" id="PF14602">
    <property type="entry name" value="Hexapep_2"/>
    <property type="match status" value="1"/>
</dbReference>
<dbReference type="Proteomes" id="UP000476338">
    <property type="component" value="Unassembled WGS sequence"/>
</dbReference>
<keyword evidence="5" id="KW-0457">Lysine biosynthesis</keyword>
<dbReference type="UniPathway" id="UPA00034">
    <property type="reaction ID" value="UER00019"/>
</dbReference>
<keyword evidence="6" id="KW-0012">Acyltransferase</keyword>
<dbReference type="InterPro" id="IPR026586">
    <property type="entry name" value="Type2_DapD"/>
</dbReference>
<evidence type="ECO:0000259" key="7">
    <source>
        <dbReference type="Pfam" id="PF14789"/>
    </source>
</evidence>
<dbReference type="HAMAP" id="MF_02122">
    <property type="entry name" value="DapD_type2"/>
    <property type="match status" value="1"/>
</dbReference>
<evidence type="ECO:0000256" key="4">
    <source>
        <dbReference type="ARBA" id="ARBA00022915"/>
    </source>
</evidence>
<evidence type="ECO:0000256" key="1">
    <source>
        <dbReference type="ARBA" id="ARBA00022490"/>
    </source>
</evidence>
<protein>
    <submittedName>
        <fullName evidence="8">2,3,4,5-tetrahydropyridine-2,6-carboxylate N-succinyltransferase</fullName>
    </submittedName>
</protein>
<feature type="domain" description="2,3,4,5-tetrahydropyridine-2,6-dicarboxylate N-succinyltransferase middle" evidence="7">
    <location>
        <begin position="171"/>
        <end position="212"/>
    </location>
</feature>
<dbReference type="Gene3D" id="3.30.60.70">
    <property type="entry name" value="Trimeric LpxA-like enzymes"/>
    <property type="match status" value="1"/>
</dbReference>
<evidence type="ECO:0000256" key="2">
    <source>
        <dbReference type="ARBA" id="ARBA00022605"/>
    </source>
</evidence>
<dbReference type="Gene3D" id="3.30.70.2010">
    <property type="match status" value="1"/>
</dbReference>
<dbReference type="GO" id="GO:0009089">
    <property type="term" value="P:lysine biosynthetic process via diaminopimelate"/>
    <property type="evidence" value="ECO:0007669"/>
    <property type="project" value="UniProtKB-UniPathway"/>
</dbReference>
<dbReference type="Gene3D" id="2.160.10.10">
    <property type="entry name" value="Hexapeptide repeat proteins"/>
    <property type="match status" value="1"/>
</dbReference>